<dbReference type="PANTHER" id="PTHR47976">
    <property type="entry name" value="G-TYPE LECTIN S-RECEPTOR-LIKE SERINE/THREONINE-PROTEIN KINASE SD2-5"/>
    <property type="match status" value="1"/>
</dbReference>
<evidence type="ECO:0000313" key="5">
    <source>
        <dbReference type="EMBL" id="GFZ16540.1"/>
    </source>
</evidence>
<dbReference type="OrthoDB" id="1930390at2759"/>
<dbReference type="SUPFAM" id="SSF51110">
    <property type="entry name" value="alpha-D-mannose-specific plant lectins"/>
    <property type="match status" value="1"/>
</dbReference>
<evidence type="ECO:0000313" key="6">
    <source>
        <dbReference type="Proteomes" id="UP000585474"/>
    </source>
</evidence>
<dbReference type="CDD" id="cd00028">
    <property type="entry name" value="B_lectin"/>
    <property type="match status" value="1"/>
</dbReference>
<feature type="domain" description="Bulb-type lectin" evidence="4">
    <location>
        <begin position="17"/>
        <end position="143"/>
    </location>
</feature>
<dbReference type="EMBL" id="BJWL01000025">
    <property type="protein sequence ID" value="GFZ16540.1"/>
    <property type="molecule type" value="Genomic_DNA"/>
</dbReference>
<accession>A0A7J0H0D8</accession>
<dbReference type="InterPro" id="IPR036426">
    <property type="entry name" value="Bulb-type_lectin_dom_sf"/>
</dbReference>
<dbReference type="Proteomes" id="UP000585474">
    <property type="component" value="Unassembled WGS sequence"/>
</dbReference>
<keyword evidence="1 3" id="KW-0732">Signal</keyword>
<keyword evidence="6" id="KW-1185">Reference proteome</keyword>
<dbReference type="Gene3D" id="2.90.10.10">
    <property type="entry name" value="Bulb-type lectin domain"/>
    <property type="match status" value="2"/>
</dbReference>
<evidence type="ECO:0000256" key="1">
    <source>
        <dbReference type="ARBA" id="ARBA00022729"/>
    </source>
</evidence>
<dbReference type="FunFam" id="2.90.10.10:FF:000013">
    <property type="entry name" value="G-type lectin S-receptor-like serine/threonine-protein kinase LECRK1"/>
    <property type="match status" value="1"/>
</dbReference>
<name>A0A7J0H0D8_9ERIC</name>
<dbReference type="InterPro" id="IPR051343">
    <property type="entry name" value="G-type_lectin_kinases/EP1-like"/>
</dbReference>
<dbReference type="PANTHER" id="PTHR47976:SF78">
    <property type="entry name" value="RECEPTOR-LIKE SERINE_THREONINE-PROTEIN KINASE"/>
    <property type="match status" value="1"/>
</dbReference>
<keyword evidence="2" id="KW-0325">Glycoprotein</keyword>
<sequence>MASPALSNLLFLSLLPFLPVFAASNITPNSSLSATGGDDSWISPSGEFAFGFCQINNTSNFLLAIWYAEIPEKTIVWHAKTSSPVQTGSKVELTPNGLTLNDPSDRTIWKAQPNTAVSYGAMLDTGNFVLSGTNNSFYVWESFDYPTDTILPTQVLSLGGMLYSKLSEANYSKGRFELHFTNGGDLELVQIAWPSEIQYGYYYTSKTANPDASQSGFQLVFNQSADINIVIGNGTTVPLSWQGITPNLNNYHRATLDSDGVFRQYTCPKTSIGDQSCYCLENSGTIDCQCPHGYSFVDPNDKFGGCKTNFPQGCGVDDGTRNPNELYDMVQMVNVNFPFGDYESLGPYNQTQCEQSCLHDCSCAVAIFFRHEVLEEETAIV</sequence>
<proteinExistence type="predicted"/>
<feature type="chain" id="PRO_5029746673" description="Bulb-type lectin domain-containing protein" evidence="3">
    <location>
        <begin position="23"/>
        <end position="381"/>
    </location>
</feature>
<comment type="caution">
    <text evidence="5">The sequence shown here is derived from an EMBL/GenBank/DDBJ whole genome shotgun (WGS) entry which is preliminary data.</text>
</comment>
<dbReference type="SMART" id="SM00108">
    <property type="entry name" value="B_lectin"/>
    <property type="match status" value="1"/>
</dbReference>
<dbReference type="PROSITE" id="PS50927">
    <property type="entry name" value="BULB_LECTIN"/>
    <property type="match status" value="1"/>
</dbReference>
<reference evidence="5 6" key="1">
    <citation type="submission" date="2019-07" db="EMBL/GenBank/DDBJ databases">
        <title>De Novo Assembly of kiwifruit Actinidia rufa.</title>
        <authorList>
            <person name="Sugita-Konishi S."/>
            <person name="Sato K."/>
            <person name="Mori E."/>
            <person name="Abe Y."/>
            <person name="Kisaki G."/>
            <person name="Hamano K."/>
            <person name="Suezawa K."/>
            <person name="Otani M."/>
            <person name="Fukuda T."/>
            <person name="Manabe T."/>
            <person name="Gomi K."/>
            <person name="Tabuchi M."/>
            <person name="Akimitsu K."/>
            <person name="Kataoka I."/>
        </authorList>
    </citation>
    <scope>NUCLEOTIDE SEQUENCE [LARGE SCALE GENOMIC DNA]</scope>
    <source>
        <strain evidence="6">cv. Fuchu</strain>
    </source>
</reference>
<evidence type="ECO:0000259" key="4">
    <source>
        <dbReference type="PROSITE" id="PS50927"/>
    </source>
</evidence>
<dbReference type="AlphaFoldDB" id="A0A7J0H0D8"/>
<evidence type="ECO:0000256" key="3">
    <source>
        <dbReference type="SAM" id="SignalP"/>
    </source>
</evidence>
<dbReference type="Pfam" id="PF01453">
    <property type="entry name" value="B_lectin"/>
    <property type="match status" value="1"/>
</dbReference>
<gene>
    <name evidence="5" type="ORF">Acr_25g0009490</name>
</gene>
<dbReference type="InterPro" id="IPR001480">
    <property type="entry name" value="Bulb-type_lectin_dom"/>
</dbReference>
<feature type="signal peptide" evidence="3">
    <location>
        <begin position="1"/>
        <end position="22"/>
    </location>
</feature>
<protein>
    <recommendedName>
        <fullName evidence="4">Bulb-type lectin domain-containing protein</fullName>
    </recommendedName>
</protein>
<evidence type="ECO:0000256" key="2">
    <source>
        <dbReference type="ARBA" id="ARBA00023180"/>
    </source>
</evidence>
<organism evidence="5 6">
    <name type="scientific">Actinidia rufa</name>
    <dbReference type="NCBI Taxonomy" id="165716"/>
    <lineage>
        <taxon>Eukaryota</taxon>
        <taxon>Viridiplantae</taxon>
        <taxon>Streptophyta</taxon>
        <taxon>Embryophyta</taxon>
        <taxon>Tracheophyta</taxon>
        <taxon>Spermatophyta</taxon>
        <taxon>Magnoliopsida</taxon>
        <taxon>eudicotyledons</taxon>
        <taxon>Gunneridae</taxon>
        <taxon>Pentapetalae</taxon>
        <taxon>asterids</taxon>
        <taxon>Ericales</taxon>
        <taxon>Actinidiaceae</taxon>
        <taxon>Actinidia</taxon>
    </lineage>
</organism>